<evidence type="ECO:0000256" key="7">
    <source>
        <dbReference type="HAMAP-Rule" id="MF_01331"/>
    </source>
</evidence>
<evidence type="ECO:0000256" key="8">
    <source>
        <dbReference type="RuleBase" id="RU004005"/>
    </source>
</evidence>
<sequence length="156" mass="17337">MEAVAKKTKKSVLKREKRDARKAAAKTGPSVAKLKNVPTSPRKMRLVADLIRGERVNKALNILKYEPKVGAPKLEKLLLSAISGWEAKHTDVKLEDADLYVKDIFVDGGRILKRLRPAPQGRAHRVRKRSNHVTLVVASLKKAGAEVTSTEKETKE</sequence>
<dbReference type="PANTHER" id="PTHR13501:SF8">
    <property type="entry name" value="LARGE RIBOSOMAL SUBUNIT PROTEIN UL22M"/>
    <property type="match status" value="1"/>
</dbReference>
<gene>
    <name evidence="7" type="primary">rplV</name>
    <name evidence="12" type="ORF">SAMN04488109_5740</name>
</gene>
<evidence type="ECO:0000256" key="11">
    <source>
        <dbReference type="SAM" id="MobiDB-lite"/>
    </source>
</evidence>
<evidence type="ECO:0000256" key="9">
    <source>
        <dbReference type="RuleBase" id="RU004006"/>
    </source>
</evidence>
<comment type="subunit">
    <text evidence="7 9">Part of the 50S ribosomal subunit.</text>
</comment>
<feature type="compositionally biased region" description="Basic residues" evidence="11">
    <location>
        <begin position="1"/>
        <end position="12"/>
    </location>
</feature>
<evidence type="ECO:0000256" key="2">
    <source>
        <dbReference type="ARBA" id="ARBA00022730"/>
    </source>
</evidence>
<dbReference type="Pfam" id="PF00237">
    <property type="entry name" value="Ribosomal_L22"/>
    <property type="match status" value="1"/>
</dbReference>
<organism evidence="12 13">
    <name type="scientific">Chryseolinea serpens</name>
    <dbReference type="NCBI Taxonomy" id="947013"/>
    <lineage>
        <taxon>Bacteria</taxon>
        <taxon>Pseudomonadati</taxon>
        <taxon>Bacteroidota</taxon>
        <taxon>Cytophagia</taxon>
        <taxon>Cytophagales</taxon>
        <taxon>Fulvivirgaceae</taxon>
        <taxon>Chryseolinea</taxon>
    </lineage>
</organism>
<dbReference type="NCBIfam" id="TIGR01044">
    <property type="entry name" value="rplV_bact"/>
    <property type="match status" value="1"/>
</dbReference>
<comment type="function">
    <text evidence="7">The globular domain of the protein is located near the polypeptide exit tunnel on the outside of the subunit, while an extended beta-hairpin is found that lines the wall of the exit tunnel in the center of the 70S ribosome.</text>
</comment>
<dbReference type="Gene3D" id="3.90.470.10">
    <property type="entry name" value="Ribosomal protein L22/L17"/>
    <property type="match status" value="1"/>
</dbReference>
<dbReference type="InterPro" id="IPR005727">
    <property type="entry name" value="Ribosomal_uL22_bac/chlpt-type"/>
</dbReference>
<dbReference type="InterPro" id="IPR001063">
    <property type="entry name" value="Ribosomal_uL22"/>
</dbReference>
<feature type="compositionally biased region" description="Basic and acidic residues" evidence="11">
    <location>
        <begin position="13"/>
        <end position="22"/>
    </location>
</feature>
<comment type="similarity">
    <text evidence="1 7 8">Belongs to the universal ribosomal protein uL22 family.</text>
</comment>
<dbReference type="OrthoDB" id="9805969at2"/>
<dbReference type="RefSeq" id="WP_073141575.1">
    <property type="nucleotide sequence ID" value="NZ_FQWQ01000005.1"/>
</dbReference>
<comment type="function">
    <text evidence="7 10">This protein binds specifically to 23S rRNA; its binding is stimulated by other ribosomal proteins, e.g., L4, L17, and L20. It is important during the early stages of 50S assembly. It makes multiple contacts with different domains of the 23S rRNA in the assembled 50S subunit and ribosome.</text>
</comment>
<keyword evidence="13" id="KW-1185">Reference proteome</keyword>
<dbReference type="CDD" id="cd00336">
    <property type="entry name" value="Ribosomal_L22"/>
    <property type="match status" value="1"/>
</dbReference>
<evidence type="ECO:0000256" key="6">
    <source>
        <dbReference type="ARBA" id="ARBA00035207"/>
    </source>
</evidence>
<dbReference type="GO" id="GO:0019843">
    <property type="term" value="F:rRNA binding"/>
    <property type="evidence" value="ECO:0007669"/>
    <property type="project" value="UniProtKB-UniRule"/>
</dbReference>
<protein>
    <recommendedName>
        <fullName evidence="6 7">Large ribosomal subunit protein uL22</fullName>
    </recommendedName>
</protein>
<evidence type="ECO:0000256" key="10">
    <source>
        <dbReference type="RuleBase" id="RU004008"/>
    </source>
</evidence>
<reference evidence="12 13" key="1">
    <citation type="submission" date="2016-11" db="EMBL/GenBank/DDBJ databases">
        <authorList>
            <person name="Jaros S."/>
            <person name="Januszkiewicz K."/>
            <person name="Wedrychowicz H."/>
        </authorList>
    </citation>
    <scope>NUCLEOTIDE SEQUENCE [LARGE SCALE GENOMIC DNA]</scope>
    <source>
        <strain evidence="12 13">DSM 24574</strain>
    </source>
</reference>
<evidence type="ECO:0000256" key="5">
    <source>
        <dbReference type="ARBA" id="ARBA00023274"/>
    </source>
</evidence>
<dbReference type="HAMAP" id="MF_01331_B">
    <property type="entry name" value="Ribosomal_uL22_B"/>
    <property type="match status" value="1"/>
</dbReference>
<dbReference type="STRING" id="947013.SAMN04488109_5740"/>
<evidence type="ECO:0000313" key="13">
    <source>
        <dbReference type="Proteomes" id="UP000184212"/>
    </source>
</evidence>
<name>A0A1M5WJ17_9BACT</name>
<feature type="region of interest" description="Disordered" evidence="11">
    <location>
        <begin position="1"/>
        <end position="36"/>
    </location>
</feature>
<dbReference type="AlphaFoldDB" id="A0A1M5WJ17"/>
<keyword evidence="5 7" id="KW-0687">Ribonucleoprotein</keyword>
<dbReference type="InterPro" id="IPR036394">
    <property type="entry name" value="Ribosomal_uL22_sf"/>
</dbReference>
<keyword evidence="2 7" id="KW-0699">rRNA-binding</keyword>
<evidence type="ECO:0000256" key="1">
    <source>
        <dbReference type="ARBA" id="ARBA00009451"/>
    </source>
</evidence>
<dbReference type="PANTHER" id="PTHR13501">
    <property type="entry name" value="CHLOROPLAST 50S RIBOSOMAL PROTEIN L22-RELATED"/>
    <property type="match status" value="1"/>
</dbReference>
<keyword evidence="3 7" id="KW-0694">RNA-binding</keyword>
<dbReference type="GO" id="GO:0022625">
    <property type="term" value="C:cytosolic large ribosomal subunit"/>
    <property type="evidence" value="ECO:0007669"/>
    <property type="project" value="TreeGrafter"/>
</dbReference>
<dbReference type="SUPFAM" id="SSF54843">
    <property type="entry name" value="Ribosomal protein L22"/>
    <property type="match status" value="1"/>
</dbReference>
<evidence type="ECO:0000313" key="12">
    <source>
        <dbReference type="EMBL" id="SHH87441.1"/>
    </source>
</evidence>
<evidence type="ECO:0000256" key="4">
    <source>
        <dbReference type="ARBA" id="ARBA00022980"/>
    </source>
</evidence>
<dbReference type="Proteomes" id="UP000184212">
    <property type="component" value="Unassembled WGS sequence"/>
</dbReference>
<dbReference type="EMBL" id="FQWQ01000005">
    <property type="protein sequence ID" value="SHH87441.1"/>
    <property type="molecule type" value="Genomic_DNA"/>
</dbReference>
<proteinExistence type="inferred from homology"/>
<dbReference type="GO" id="GO:0006412">
    <property type="term" value="P:translation"/>
    <property type="evidence" value="ECO:0007669"/>
    <property type="project" value="UniProtKB-UniRule"/>
</dbReference>
<dbReference type="GO" id="GO:0003735">
    <property type="term" value="F:structural constituent of ribosome"/>
    <property type="evidence" value="ECO:0007669"/>
    <property type="project" value="InterPro"/>
</dbReference>
<dbReference type="InterPro" id="IPR047867">
    <property type="entry name" value="Ribosomal_uL22_bac/org-type"/>
</dbReference>
<evidence type="ECO:0000256" key="3">
    <source>
        <dbReference type="ARBA" id="ARBA00022884"/>
    </source>
</evidence>
<keyword evidence="4 7" id="KW-0689">Ribosomal protein</keyword>
<accession>A0A1M5WJ17</accession>